<dbReference type="Pfam" id="PF09820">
    <property type="entry name" value="AAA-ATPase_like"/>
    <property type="match status" value="1"/>
</dbReference>
<sequence>MPFVPALGQSDFRELRRAGAGYVDKTSFIAQLLADPAQVVLFPRPRRFGKTINLSTLAYFLEKRDEDLSPLFQDLSVWSDQAARAHFQQHPVLFLTFKDIKTVSYETTLEGLRSELEGLYAKHRYLLDEGALEPYERRQFERILYREATEEDCRCSLRYLSDLLARHHGRKVAILIDEYDAPIQSGYLNDVFNEVSRFFRSFLSSALKDNPSLFKGVLTGVLCVARDNIFSGLNNIIVSSILHERRYATSFGFTEAEVAGVLQQARPDSGPAGQTGSPPDQAPPRLDEVRAWYNGYLFGGEVIYNPWSILNCVASGALRPYWVNTASNDLLQDLIARRGFGLSSETEALLRGEPVEAHIDENIVLRDLDQQPEALWSFLLFSGYLTPRAVREELGDVIAELAIPNIEVRVAYRDLFRSWLRRGLPERRHAEGLLRALLAGDAPSLEALLERLLVTVMSYQDPAGREPEKLYHGFILGLLVQLEGDYDVRSNRESGLGRADVLVRPRTPGRPGVVLELKVPQRGETPEQALLAAARQVRDRRYAAELIAAGAAPVHALVAVFDGKRAWVRPVAEVLSGAEDGPSRG</sequence>
<evidence type="ECO:0000313" key="4">
    <source>
        <dbReference type="Proteomes" id="UP000075515"/>
    </source>
</evidence>
<evidence type="ECO:0000256" key="1">
    <source>
        <dbReference type="SAM" id="MobiDB-lite"/>
    </source>
</evidence>
<accession>A0A150RYI0</accession>
<dbReference type="InterPro" id="IPR018631">
    <property type="entry name" value="AAA-ATPase-like_dom"/>
</dbReference>
<dbReference type="Proteomes" id="UP000075515">
    <property type="component" value="Unassembled WGS sequence"/>
</dbReference>
<comment type="caution">
    <text evidence="3">The sequence shown here is derived from an EMBL/GenBank/DDBJ whole genome shotgun (WGS) entry which is preliminary data.</text>
</comment>
<reference evidence="3 4" key="1">
    <citation type="submission" date="2014-02" db="EMBL/GenBank/DDBJ databases">
        <title>The small core and large imbalanced accessory genome model reveals a collaborative survival strategy of Sorangium cellulosum strains in nature.</title>
        <authorList>
            <person name="Han K."/>
            <person name="Peng R."/>
            <person name="Blom J."/>
            <person name="Li Y.-Z."/>
        </authorList>
    </citation>
    <scope>NUCLEOTIDE SEQUENCE [LARGE SCALE GENOMIC DNA]</scope>
    <source>
        <strain evidence="3 4">So0149</strain>
    </source>
</reference>
<evidence type="ECO:0000313" key="3">
    <source>
        <dbReference type="EMBL" id="KYF85304.1"/>
    </source>
</evidence>
<feature type="region of interest" description="Disordered" evidence="1">
    <location>
        <begin position="265"/>
        <end position="284"/>
    </location>
</feature>
<dbReference type="Pfam" id="PF08011">
    <property type="entry name" value="PDDEXK_9"/>
    <property type="match status" value="1"/>
</dbReference>
<proteinExistence type="predicted"/>
<evidence type="ECO:0000259" key="2">
    <source>
        <dbReference type="Pfam" id="PF09820"/>
    </source>
</evidence>
<dbReference type="PANTHER" id="PTHR34825">
    <property type="entry name" value="CONSERVED PROTEIN, WITH A WEAK D-GALACTARATE DEHYDRATASE/ALTRONATE HYDROLASE DOMAIN"/>
    <property type="match status" value="1"/>
</dbReference>
<protein>
    <recommendedName>
        <fullName evidence="2">AAA-ATPase-like domain-containing protein</fullName>
    </recommendedName>
</protein>
<dbReference type="EMBL" id="JEMC01002764">
    <property type="protein sequence ID" value="KYF85304.1"/>
    <property type="molecule type" value="Genomic_DNA"/>
</dbReference>
<gene>
    <name evidence="3" type="ORF">BE18_33600</name>
</gene>
<dbReference type="PANTHER" id="PTHR34825:SF1">
    <property type="entry name" value="AAA-ATPASE-LIKE DOMAIN-CONTAINING PROTEIN"/>
    <property type="match status" value="1"/>
</dbReference>
<name>A0A150RYI0_SORCE</name>
<dbReference type="AlphaFoldDB" id="A0A150RYI0"/>
<organism evidence="3 4">
    <name type="scientific">Sorangium cellulosum</name>
    <name type="common">Polyangium cellulosum</name>
    <dbReference type="NCBI Taxonomy" id="56"/>
    <lineage>
        <taxon>Bacteria</taxon>
        <taxon>Pseudomonadati</taxon>
        <taxon>Myxococcota</taxon>
        <taxon>Polyangia</taxon>
        <taxon>Polyangiales</taxon>
        <taxon>Polyangiaceae</taxon>
        <taxon>Sorangium</taxon>
    </lineage>
</organism>
<dbReference type="InterPro" id="IPR012547">
    <property type="entry name" value="PDDEXK_9"/>
</dbReference>
<feature type="domain" description="AAA-ATPase-like" evidence="2">
    <location>
        <begin position="8"/>
        <end position="230"/>
    </location>
</feature>